<evidence type="ECO:0000313" key="5">
    <source>
        <dbReference type="EMBL" id="VWC12518.1"/>
    </source>
</evidence>
<dbReference type="PRINTS" id="PR00081">
    <property type="entry name" value="GDHRDH"/>
</dbReference>
<dbReference type="PANTHER" id="PTHR44252:SF3">
    <property type="entry name" value="D-ERYTHRULOSE REDUCTASE-RELATED"/>
    <property type="match status" value="1"/>
</dbReference>
<dbReference type="PROSITE" id="PS00061">
    <property type="entry name" value="ADH_SHORT"/>
    <property type="match status" value="1"/>
</dbReference>
<dbReference type="Proteomes" id="UP001248067">
    <property type="component" value="Unassembled WGS sequence"/>
</dbReference>
<dbReference type="GO" id="GO:0008888">
    <property type="term" value="F:glycerol dehydrogenase (NAD+) activity"/>
    <property type="evidence" value="ECO:0007669"/>
    <property type="project" value="UniProtKB-EC"/>
</dbReference>
<dbReference type="Pfam" id="PF13561">
    <property type="entry name" value="adh_short_C2"/>
    <property type="match status" value="1"/>
</dbReference>
<dbReference type="FunFam" id="3.40.50.720:FF:000084">
    <property type="entry name" value="Short-chain dehydrogenase reductase"/>
    <property type="match status" value="1"/>
</dbReference>
<gene>
    <name evidence="4" type="primary">golD_1</name>
    <name evidence="5" type="ORF">BPS26883_05439</name>
    <name evidence="4" type="ORF">FEQ00_04505</name>
</gene>
<dbReference type="Proteomes" id="UP000494162">
    <property type="component" value="Unassembled WGS sequence"/>
</dbReference>
<dbReference type="NCBIfam" id="NF005466">
    <property type="entry name" value="PRK07060.1-3"/>
    <property type="match status" value="1"/>
</dbReference>
<keyword evidence="4" id="KW-0560">Oxidoreductase</keyword>
<evidence type="ECO:0000256" key="2">
    <source>
        <dbReference type="ARBA" id="ARBA00011881"/>
    </source>
</evidence>
<dbReference type="InterPro" id="IPR020904">
    <property type="entry name" value="Sc_DH/Rdtase_CS"/>
</dbReference>
<dbReference type="PRINTS" id="PR00080">
    <property type="entry name" value="SDRFAMILY"/>
</dbReference>
<reference evidence="4 7" key="1">
    <citation type="submission" date="2019-06" db="EMBL/GenBank/DDBJ databases">
        <title>Evolution of Burkholderia multivorans in the lungs of Cystic Fibrosis patients.</title>
        <authorList>
            <person name="Moreira L.M."/>
        </authorList>
    </citation>
    <scope>NUCLEOTIDE SEQUENCE [LARGE SCALE GENOMIC DNA]</scope>
    <source>
        <strain evidence="4 7">VC13239</strain>
    </source>
</reference>
<dbReference type="SUPFAM" id="SSF51735">
    <property type="entry name" value="NAD(P)-binding Rossmann-fold domains"/>
    <property type="match status" value="1"/>
</dbReference>
<dbReference type="NCBIfam" id="NF005467">
    <property type="entry name" value="PRK07060.1-5"/>
    <property type="match status" value="1"/>
</dbReference>
<accession>A0A6P2PUF3</accession>
<dbReference type="RefSeq" id="WP_174903877.1">
    <property type="nucleotide sequence ID" value="NZ_CABVPP010000056.1"/>
</dbReference>
<dbReference type="InterPro" id="IPR036291">
    <property type="entry name" value="NAD(P)-bd_dom_sf"/>
</dbReference>
<dbReference type="InterPro" id="IPR051737">
    <property type="entry name" value="L-xylulose/Carbonyl_redctase"/>
</dbReference>
<dbReference type="InterPro" id="IPR002347">
    <property type="entry name" value="SDR_fam"/>
</dbReference>
<dbReference type="GO" id="GO:0050038">
    <property type="term" value="F:L-xylulose reductase (NADPH) activity"/>
    <property type="evidence" value="ECO:0007669"/>
    <property type="project" value="TreeGrafter"/>
</dbReference>
<evidence type="ECO:0000256" key="3">
    <source>
        <dbReference type="ARBA" id="ARBA00022857"/>
    </source>
</evidence>
<dbReference type="EC" id="1.1.1.6" evidence="4"/>
<comment type="subunit">
    <text evidence="2">Homotetramer.</text>
</comment>
<proteinExistence type="inferred from homology"/>
<evidence type="ECO:0000313" key="7">
    <source>
        <dbReference type="Proteomes" id="UP001248067"/>
    </source>
</evidence>
<sequence length="257" mass="25896">MKTRFDFDGSRVLVTGASSGIGRACAVALAQAGAQVVAAARDAAALDALAGETGCDTLRVDLGGDEQAIDTALAAQAAFDGLVNCAGVASLEPSLEISAASFDRVMAVNARGAALVARSVARKMIARDGGGGRGSGGERAGGSIVNVSSQAALVGLPAHLSYCASKAAMDAITRVLCIELGPHGIRVNSVNPTVTLTPMAQFAWSEPEKRAPMLASIPLGRFAEPDEVVAPILFLLSDAASMISGASLPIDGGYTAR</sequence>
<evidence type="ECO:0000256" key="1">
    <source>
        <dbReference type="ARBA" id="ARBA00006484"/>
    </source>
</evidence>
<evidence type="ECO:0000313" key="6">
    <source>
        <dbReference type="Proteomes" id="UP000494162"/>
    </source>
</evidence>
<dbReference type="EMBL" id="CABVPP010000056">
    <property type="protein sequence ID" value="VWC12518.1"/>
    <property type="molecule type" value="Genomic_DNA"/>
</dbReference>
<dbReference type="PANTHER" id="PTHR44252">
    <property type="entry name" value="D-ERYTHRULOSE REDUCTASE"/>
    <property type="match status" value="1"/>
</dbReference>
<organism evidence="5 6">
    <name type="scientific">Burkholderia pseudomultivorans</name>
    <dbReference type="NCBI Taxonomy" id="1207504"/>
    <lineage>
        <taxon>Bacteria</taxon>
        <taxon>Pseudomonadati</taxon>
        <taxon>Pseudomonadota</taxon>
        <taxon>Betaproteobacteria</taxon>
        <taxon>Burkholderiales</taxon>
        <taxon>Burkholderiaceae</taxon>
        <taxon>Burkholderia</taxon>
        <taxon>Burkholderia cepacia complex</taxon>
    </lineage>
</organism>
<keyword evidence="3" id="KW-0521">NADP</keyword>
<reference evidence="5 6" key="2">
    <citation type="submission" date="2019-09" db="EMBL/GenBank/DDBJ databases">
        <authorList>
            <person name="Depoorter E."/>
        </authorList>
    </citation>
    <scope>NUCLEOTIDE SEQUENCE [LARGE SCALE GENOMIC DNA]</scope>
    <source>
        <strain evidence="5">LMG 26883</strain>
    </source>
</reference>
<keyword evidence="7" id="KW-1185">Reference proteome</keyword>
<dbReference type="Gene3D" id="3.40.50.720">
    <property type="entry name" value="NAD(P)-binding Rossmann-like Domain"/>
    <property type="match status" value="1"/>
</dbReference>
<dbReference type="AlphaFoldDB" id="A0A6P2PUF3"/>
<dbReference type="GO" id="GO:0006006">
    <property type="term" value="P:glucose metabolic process"/>
    <property type="evidence" value="ECO:0007669"/>
    <property type="project" value="TreeGrafter"/>
</dbReference>
<evidence type="ECO:0000313" key="4">
    <source>
        <dbReference type="EMBL" id="MDR8756072.1"/>
    </source>
</evidence>
<comment type="similarity">
    <text evidence="1">Belongs to the short-chain dehydrogenases/reductases (SDR) family.</text>
</comment>
<name>A0A6P2PUF3_9BURK</name>
<dbReference type="GO" id="GO:0004090">
    <property type="term" value="F:carbonyl reductase (NADPH) activity"/>
    <property type="evidence" value="ECO:0007669"/>
    <property type="project" value="TreeGrafter"/>
</dbReference>
<dbReference type="GO" id="GO:0005997">
    <property type="term" value="P:xylulose metabolic process"/>
    <property type="evidence" value="ECO:0007669"/>
    <property type="project" value="TreeGrafter"/>
</dbReference>
<protein>
    <submittedName>
        <fullName evidence="4">NAD-dependent glycerol dehydrogenase</fullName>
        <ecNumber evidence="4">1.1.1.6</ecNumber>
    </submittedName>
    <submittedName>
        <fullName evidence="5">Short-chain dehydrogenase</fullName>
    </submittedName>
</protein>
<dbReference type="GeneID" id="93172485"/>
<dbReference type="EMBL" id="VJSY01000036">
    <property type="protein sequence ID" value="MDR8756072.1"/>
    <property type="molecule type" value="Genomic_DNA"/>
</dbReference>